<feature type="binding site" description="axial binding residue" evidence="8">
    <location>
        <position position="417"/>
    </location>
    <ligand>
        <name>heme</name>
        <dbReference type="ChEBI" id="CHEBI:30413"/>
    </ligand>
    <ligandPart>
        <name>Fe</name>
        <dbReference type="ChEBI" id="CHEBI:18248"/>
    </ligandPart>
</feature>
<dbReference type="PANTHER" id="PTHR24279">
    <property type="entry name" value="CYTOCHROME P450"/>
    <property type="match status" value="1"/>
</dbReference>
<dbReference type="EMBL" id="CAJFCJ010000001">
    <property type="protein sequence ID" value="CAD5111319.1"/>
    <property type="molecule type" value="Genomic_DNA"/>
</dbReference>
<dbReference type="AlphaFoldDB" id="A0A7I8V517"/>
<dbReference type="PANTHER" id="PTHR24279:SF120">
    <property type="entry name" value="CYTOCHROME P450"/>
    <property type="match status" value="1"/>
</dbReference>
<comment type="cofactor">
    <cofactor evidence="1 8">
        <name>heme</name>
        <dbReference type="ChEBI" id="CHEBI:30413"/>
    </cofactor>
</comment>
<evidence type="ECO:0000256" key="8">
    <source>
        <dbReference type="PIRSR" id="PIRSR602401-1"/>
    </source>
</evidence>
<evidence type="ECO:0000256" key="7">
    <source>
        <dbReference type="ARBA" id="ARBA00023033"/>
    </source>
</evidence>
<sequence length="473" mass="54459">MISKVGKSFASIPGPKGLPFFGNLLNYTIFGNYTIDRLADAYVHYRRKYGDIFKEDLGSVTFVHVANPQEIVKVMQNESKYPIRTLLPIFEALNKYNNYELGLMGNGENWWKSRQPIQKIMAHPTAASAYLETQIAVSNDFVDYIKSKSDENGLLPDSLEDITNYAMESIGTVAFGIRLGALRMYPNPENKEFVILMKRYFDMIAKSCFTIPLFLHFQTPFYKEFLAIKERIDEICKGFLENGRREEYNKDLNIIASLSNISWTERQKIDLAITLLQAGVESTANSLCFLLYNLSQNQQVQEKLHKEIDTVIGKNELKFDDINKLNYLKACLKESFRIYFPTIAGTNRIIGKTMKIGDYEIPSGTRLVINCEAIAKSKTYFENAMEYKPERWLTSSGERRKIPTGCLLPFGYGRRMCIGRRFAEQEIYLAVIKLLQNFRIEENGIEKLGTKTSVFKKPDRKVNFRFIVRNPVT</sequence>
<dbReference type="PRINTS" id="PR00463">
    <property type="entry name" value="EP450I"/>
</dbReference>
<proteinExistence type="inferred from homology"/>
<organism evidence="10 11">
    <name type="scientific">Dimorphilus gyrociliatus</name>
    <dbReference type="NCBI Taxonomy" id="2664684"/>
    <lineage>
        <taxon>Eukaryota</taxon>
        <taxon>Metazoa</taxon>
        <taxon>Spiralia</taxon>
        <taxon>Lophotrochozoa</taxon>
        <taxon>Annelida</taxon>
        <taxon>Polychaeta</taxon>
        <taxon>Polychaeta incertae sedis</taxon>
        <taxon>Dinophilidae</taxon>
        <taxon>Dimorphilus</taxon>
    </lineage>
</organism>
<dbReference type="InterPro" id="IPR036396">
    <property type="entry name" value="Cyt_P450_sf"/>
</dbReference>
<keyword evidence="11" id="KW-1185">Reference proteome</keyword>
<dbReference type="InterPro" id="IPR001128">
    <property type="entry name" value="Cyt_P450"/>
</dbReference>
<evidence type="ECO:0000256" key="4">
    <source>
        <dbReference type="ARBA" id="ARBA00022723"/>
    </source>
</evidence>
<keyword evidence="4 8" id="KW-0479">Metal-binding</keyword>
<dbReference type="OrthoDB" id="3945418at2759"/>
<evidence type="ECO:0000256" key="1">
    <source>
        <dbReference type="ARBA" id="ARBA00001971"/>
    </source>
</evidence>
<dbReference type="Pfam" id="PF00067">
    <property type="entry name" value="p450"/>
    <property type="match status" value="1"/>
</dbReference>
<dbReference type="GO" id="GO:0005506">
    <property type="term" value="F:iron ion binding"/>
    <property type="evidence" value="ECO:0007669"/>
    <property type="project" value="InterPro"/>
</dbReference>
<protein>
    <submittedName>
        <fullName evidence="10">Uncharacterized protein</fullName>
    </submittedName>
</protein>
<dbReference type="PRINTS" id="PR00385">
    <property type="entry name" value="P450"/>
</dbReference>
<accession>A0A7I8V517</accession>
<evidence type="ECO:0000256" key="9">
    <source>
        <dbReference type="RuleBase" id="RU000461"/>
    </source>
</evidence>
<dbReference type="CDD" id="cd11054">
    <property type="entry name" value="CYP24A1-like"/>
    <property type="match status" value="1"/>
</dbReference>
<dbReference type="PROSITE" id="PS00086">
    <property type="entry name" value="CYTOCHROME_P450"/>
    <property type="match status" value="1"/>
</dbReference>
<dbReference type="GO" id="GO:0004497">
    <property type="term" value="F:monooxygenase activity"/>
    <property type="evidence" value="ECO:0007669"/>
    <property type="project" value="UniProtKB-KW"/>
</dbReference>
<dbReference type="InterPro" id="IPR050479">
    <property type="entry name" value="CYP11_CYP27_families"/>
</dbReference>
<keyword evidence="7 9" id="KW-0503">Monooxygenase</keyword>
<evidence type="ECO:0000256" key="6">
    <source>
        <dbReference type="ARBA" id="ARBA00023004"/>
    </source>
</evidence>
<evidence type="ECO:0000313" key="10">
    <source>
        <dbReference type="EMBL" id="CAD5111319.1"/>
    </source>
</evidence>
<evidence type="ECO:0000256" key="3">
    <source>
        <dbReference type="ARBA" id="ARBA00022617"/>
    </source>
</evidence>
<dbReference type="GO" id="GO:0020037">
    <property type="term" value="F:heme binding"/>
    <property type="evidence" value="ECO:0007669"/>
    <property type="project" value="InterPro"/>
</dbReference>
<comment type="similarity">
    <text evidence="2 9">Belongs to the cytochrome P450 family.</text>
</comment>
<evidence type="ECO:0000256" key="2">
    <source>
        <dbReference type="ARBA" id="ARBA00010617"/>
    </source>
</evidence>
<dbReference type="InterPro" id="IPR002401">
    <property type="entry name" value="Cyt_P450_E_grp-I"/>
</dbReference>
<reference evidence="10 11" key="1">
    <citation type="submission" date="2020-08" db="EMBL/GenBank/DDBJ databases">
        <authorList>
            <person name="Hejnol A."/>
        </authorList>
    </citation>
    <scope>NUCLEOTIDE SEQUENCE [LARGE SCALE GENOMIC DNA]</scope>
</reference>
<evidence type="ECO:0000313" key="11">
    <source>
        <dbReference type="Proteomes" id="UP000549394"/>
    </source>
</evidence>
<dbReference type="GO" id="GO:0016705">
    <property type="term" value="F:oxidoreductase activity, acting on paired donors, with incorporation or reduction of molecular oxygen"/>
    <property type="evidence" value="ECO:0007669"/>
    <property type="project" value="InterPro"/>
</dbReference>
<evidence type="ECO:0000256" key="5">
    <source>
        <dbReference type="ARBA" id="ARBA00023002"/>
    </source>
</evidence>
<name>A0A7I8V517_9ANNE</name>
<dbReference type="Proteomes" id="UP000549394">
    <property type="component" value="Unassembled WGS sequence"/>
</dbReference>
<keyword evidence="3 8" id="KW-0349">Heme</keyword>
<keyword evidence="6 8" id="KW-0408">Iron</keyword>
<dbReference type="Gene3D" id="1.10.630.10">
    <property type="entry name" value="Cytochrome P450"/>
    <property type="match status" value="1"/>
</dbReference>
<keyword evidence="5 9" id="KW-0560">Oxidoreductase</keyword>
<dbReference type="SUPFAM" id="SSF48264">
    <property type="entry name" value="Cytochrome P450"/>
    <property type="match status" value="1"/>
</dbReference>
<comment type="caution">
    <text evidence="10">The sequence shown here is derived from an EMBL/GenBank/DDBJ whole genome shotgun (WGS) entry which is preliminary data.</text>
</comment>
<dbReference type="InterPro" id="IPR017972">
    <property type="entry name" value="Cyt_P450_CS"/>
</dbReference>
<gene>
    <name evidence="10" type="ORF">DGYR_LOCUS633</name>
</gene>